<feature type="transmembrane region" description="Helical" evidence="6">
    <location>
        <begin position="1443"/>
        <end position="1464"/>
    </location>
</feature>
<organism evidence="9">
    <name type="scientific">Fagus sylvatica</name>
    <name type="common">Beechnut</name>
    <dbReference type="NCBI Taxonomy" id="28930"/>
    <lineage>
        <taxon>Eukaryota</taxon>
        <taxon>Viridiplantae</taxon>
        <taxon>Streptophyta</taxon>
        <taxon>Embryophyta</taxon>
        <taxon>Tracheophyta</taxon>
        <taxon>Spermatophyta</taxon>
        <taxon>Magnoliopsida</taxon>
        <taxon>eudicotyledons</taxon>
        <taxon>Gunneridae</taxon>
        <taxon>Pentapetalae</taxon>
        <taxon>rosids</taxon>
        <taxon>fabids</taxon>
        <taxon>Fagales</taxon>
        <taxon>Fagaceae</taxon>
        <taxon>Fagus</taxon>
    </lineage>
</organism>
<dbReference type="InterPro" id="IPR026960">
    <property type="entry name" value="RVT-Znf"/>
</dbReference>
<evidence type="ECO:0000256" key="3">
    <source>
        <dbReference type="ARBA" id="ARBA00022833"/>
    </source>
</evidence>
<dbReference type="PROSITE" id="PS50878">
    <property type="entry name" value="RT_POL"/>
    <property type="match status" value="1"/>
</dbReference>
<feature type="region of interest" description="Disordered" evidence="5">
    <location>
        <begin position="1"/>
        <end position="40"/>
    </location>
</feature>
<keyword evidence="2 4" id="KW-0863">Zinc-finger</keyword>
<dbReference type="PANTHER" id="PTHR33116:SF78">
    <property type="entry name" value="OS12G0587133 PROTEIN"/>
    <property type="match status" value="1"/>
</dbReference>
<evidence type="ECO:0000259" key="8">
    <source>
        <dbReference type="PROSITE" id="PS50878"/>
    </source>
</evidence>
<feature type="compositionally biased region" description="Low complexity" evidence="5">
    <location>
        <begin position="1"/>
        <end position="17"/>
    </location>
</feature>
<evidence type="ECO:0000259" key="7">
    <source>
        <dbReference type="PROSITE" id="PS50199"/>
    </source>
</evidence>
<dbReference type="Gene3D" id="4.10.1060.10">
    <property type="entry name" value="Zinc finger, RanBP2-type"/>
    <property type="match status" value="2"/>
</dbReference>
<accession>A0A2N9EE47</accession>
<name>A0A2N9EE47_FAGSY</name>
<dbReference type="PANTHER" id="PTHR33116">
    <property type="entry name" value="REVERSE TRANSCRIPTASE ZINC-BINDING DOMAIN-CONTAINING PROTEIN-RELATED-RELATED"/>
    <property type="match status" value="1"/>
</dbReference>
<protein>
    <recommendedName>
        <fullName evidence="10">Reverse transcriptase domain-containing protein</fullName>
    </recommendedName>
</protein>
<feature type="domain" description="RanBP2-type" evidence="7">
    <location>
        <begin position="1569"/>
        <end position="1598"/>
    </location>
</feature>
<keyword evidence="6" id="KW-0812">Transmembrane</keyword>
<dbReference type="EMBL" id="OIVN01000034">
    <property type="protein sequence ID" value="SPC72968.1"/>
    <property type="molecule type" value="Genomic_DNA"/>
</dbReference>
<dbReference type="Pfam" id="PF00078">
    <property type="entry name" value="RVT_1"/>
    <property type="match status" value="1"/>
</dbReference>
<dbReference type="PROSITE" id="PS01358">
    <property type="entry name" value="ZF_RANBP2_1"/>
    <property type="match status" value="1"/>
</dbReference>
<evidence type="ECO:0000256" key="4">
    <source>
        <dbReference type="PROSITE-ProRule" id="PRU00322"/>
    </source>
</evidence>
<evidence type="ECO:0008006" key="10">
    <source>
        <dbReference type="Google" id="ProtNLM"/>
    </source>
</evidence>
<dbReference type="SMART" id="SM00547">
    <property type="entry name" value="ZnF_RBZ"/>
    <property type="match status" value="2"/>
</dbReference>
<evidence type="ECO:0000256" key="6">
    <source>
        <dbReference type="SAM" id="Phobius"/>
    </source>
</evidence>
<dbReference type="GO" id="GO:0008270">
    <property type="term" value="F:zinc ion binding"/>
    <property type="evidence" value="ECO:0007669"/>
    <property type="project" value="UniProtKB-KW"/>
</dbReference>
<dbReference type="Pfam" id="PF13966">
    <property type="entry name" value="zf-RVT"/>
    <property type="match status" value="1"/>
</dbReference>
<dbReference type="PROSITE" id="PS50199">
    <property type="entry name" value="ZF_RANBP2_2"/>
    <property type="match status" value="1"/>
</dbReference>
<dbReference type="CDD" id="cd01650">
    <property type="entry name" value="RT_nLTR_like"/>
    <property type="match status" value="1"/>
</dbReference>
<dbReference type="InterPro" id="IPR001876">
    <property type="entry name" value="Znf_RanBP2"/>
</dbReference>
<evidence type="ECO:0000256" key="5">
    <source>
        <dbReference type="SAM" id="MobiDB-lite"/>
    </source>
</evidence>
<dbReference type="SUPFAM" id="SSF56219">
    <property type="entry name" value="DNase I-like"/>
    <property type="match status" value="1"/>
</dbReference>
<dbReference type="InterPro" id="IPR000477">
    <property type="entry name" value="RT_dom"/>
</dbReference>
<dbReference type="InterPro" id="IPR036691">
    <property type="entry name" value="Endo/exonu/phosph_ase_sf"/>
</dbReference>
<keyword evidence="6" id="KW-0472">Membrane</keyword>
<keyword evidence="3" id="KW-0862">Zinc</keyword>
<keyword evidence="1" id="KW-0479">Metal-binding</keyword>
<sequence>MQPSITNQPPNTATTTPIDNSQANPPHPCPSPHRPTLPNQSRIKASKTEGVKQSFCIDAKTFSLVFDGGRKDLYHVMECRGKFRGSLWMSAKGLQWLLGAWEELSSSINQPVGFFKSHRDGYKTLELSCMKNKGGRYVELSDYHSGSQQGNIWIPEGRLGTGWASFVREIRQFFLGITPKPLASSTNGGAGGGGAIKWGQNSGHQTRNYSGAGHDLRDREEGIKNSAGISHNGRSVFDRLNFKQQSAPRIPLVTNGPHPTRKYEFKWKTSTKTLCITKMEDGPRVSQWVQYQPTKSTFEKAIGPNNNQAYSGPKVVTGEFAKPRTQLRSTVETEEAVGQPSFTCLESVFETGESSRKACVAPASTPATTHGVFEPIDRWKYDYWALESPASPIEVSVHSDITSTLAPANHKLPLVLFSENTATDVETKLDHTDLLLVRSLCSNPYIGWEVVNAVNTAGGILLMWDQRVVDKIDSFLGVFSVSCKWKGVADGFEWTCTGVYGPTGEAQRGAFWDELRGVQQRWTAPWCLLGDFNVEHFPDVLQKLLPRPISDHHPILLEAGGMARGKSSFKFENMWLKHEGFVDKVQEWWNGYVFHGTPSYVLARKLKALKWDLKAWNRREFGDLNFNKNRLMTELLALDIKEGVQGLTHEEQNSRESHKVELIRLAYLSEISWRQKSRVFWLKEGDNNTKFFHKMANSHRRRNYMENLEVDGIVYEESQDIRDQAVHFYELLYHENEGWRPKFDDLSLDNIREVDRALLERKFEKDEILHVLQEANGDKAPGPDGFTMAFFQHCWRVVEADVLAVFDEFYEFCSFEKSLNATFLALIPKKQNASNIRDFRPISLIGCMYKMVAKVLTNRLKIILENLISETQNAFVVGRQILDSVLVANECLDNCLKSGNPRIICKLDIEKAYDHVNWECLLYILERMGFGSLWCSWIKACISSVQFSVLINGSPSGFFSSSRGLRQKEPLSPLLFLLVMEVLSRMLRKMVEDGFLTGFSVGRDVSISHLLFADDSILFCDANPQHLMYILLVLTFFEAVIGLRVNLRKSEMVPVGDVPNLRVLADIMRCRIGSLLMSYLGMPLGANFKSNTVWDSILEKKECKLAGWKSLYLFKGARLTLLKSTLSSLPTYYLSLFTIPVSVANRIERIQRNFLWGSYGDGVNHHLVNWDIVCSPIRYGGLGIRKIVVFNRALLGKWMWRFGIEDTKLWRRVIATKYGINSGGWSTKNPRGSHGCGLWRSINSVWVDFVDYVAFEVGVGDRIRFWIDRWCGDRPLKDVFPDLYACASNRQATIDSILIRSALGSSSDWNVQFVRNLNDWEVEGVASFFELLQSQSSFRVGGDGLRRRLKGNGIFYVRSFYSTLRHPQPVTFSWKAIWGVHAPKRVSFFAWSAAWGRILTVDNLMRRGYQLAGWCCMCRQDGETINHLLIHCDKAVGLWSFMFLKFGIIWVLPGCVLDLFLGWYNGLGKVHSKIWNMVPLCLLWTLWRERNGCTFENLDRTDSQVQELFSNTLYDWAIAWGYSRCDSVLSFLDSLHSSAYISPLCGFMNFASNRKCLRCREARPKRQLNPGEWECPSCDFLNYRKNMVCLKCNCERPKEAVASEYEEQLWRRPRS</sequence>
<evidence type="ECO:0000256" key="2">
    <source>
        <dbReference type="ARBA" id="ARBA00022771"/>
    </source>
</evidence>
<feature type="domain" description="Reverse transcriptase" evidence="8">
    <location>
        <begin position="808"/>
        <end position="1084"/>
    </location>
</feature>
<evidence type="ECO:0000256" key="1">
    <source>
        <dbReference type="ARBA" id="ARBA00022723"/>
    </source>
</evidence>
<feature type="compositionally biased region" description="Pro residues" evidence="5">
    <location>
        <begin position="25"/>
        <end position="35"/>
    </location>
</feature>
<gene>
    <name evidence="9" type="ORF">FSB_LOCUS850</name>
</gene>
<proteinExistence type="predicted"/>
<reference evidence="9" key="1">
    <citation type="submission" date="2018-02" db="EMBL/GenBank/DDBJ databases">
        <authorList>
            <person name="Cohen D.B."/>
            <person name="Kent A.D."/>
        </authorList>
    </citation>
    <scope>NUCLEOTIDE SEQUENCE</scope>
</reference>
<dbReference type="Gene3D" id="3.60.10.10">
    <property type="entry name" value="Endonuclease/exonuclease/phosphatase"/>
    <property type="match status" value="1"/>
</dbReference>
<keyword evidence="6" id="KW-1133">Transmembrane helix</keyword>
<evidence type="ECO:0000313" key="9">
    <source>
        <dbReference type="EMBL" id="SPC72968.1"/>
    </source>
</evidence>